<accession>A0A383A408</accession>
<protein>
    <submittedName>
        <fullName evidence="1">Uncharacterized protein</fullName>
    </submittedName>
</protein>
<proteinExistence type="predicted"/>
<feature type="non-terminal residue" evidence="1">
    <location>
        <position position="99"/>
    </location>
</feature>
<dbReference type="AlphaFoldDB" id="A0A383A408"/>
<evidence type="ECO:0000313" key="1">
    <source>
        <dbReference type="EMBL" id="SVE01955.1"/>
    </source>
</evidence>
<sequence length="99" mass="10866">MIDLLFGALMLFAFQMGDPNSKSVIPHGIELPTDETKATEKTTEILPLQPVSIRGGEWIYETNEGDRLTADEVAGRTKSGKIAPVLMLSKTISVQEYVD</sequence>
<reference evidence="1" key="1">
    <citation type="submission" date="2018-05" db="EMBL/GenBank/DDBJ databases">
        <authorList>
            <person name="Lanie J.A."/>
            <person name="Ng W.-L."/>
            <person name="Kazmierczak K.M."/>
            <person name="Andrzejewski T.M."/>
            <person name="Davidsen T.M."/>
            <person name="Wayne K.J."/>
            <person name="Tettelin H."/>
            <person name="Glass J.I."/>
            <person name="Rusch D."/>
            <person name="Podicherti R."/>
            <person name="Tsui H.-C.T."/>
            <person name="Winkler M.E."/>
        </authorList>
    </citation>
    <scope>NUCLEOTIDE SEQUENCE</scope>
</reference>
<organism evidence="1">
    <name type="scientific">marine metagenome</name>
    <dbReference type="NCBI Taxonomy" id="408172"/>
    <lineage>
        <taxon>unclassified sequences</taxon>
        <taxon>metagenomes</taxon>
        <taxon>ecological metagenomes</taxon>
    </lineage>
</organism>
<name>A0A383A408_9ZZZZ</name>
<gene>
    <name evidence="1" type="ORF">METZ01_LOCUS454809</name>
</gene>
<dbReference type="EMBL" id="UINC01188638">
    <property type="protein sequence ID" value="SVE01955.1"/>
    <property type="molecule type" value="Genomic_DNA"/>
</dbReference>